<dbReference type="PRINTS" id="PR01036">
    <property type="entry name" value="TCRTETB"/>
</dbReference>
<dbReference type="Proteomes" id="UP000076929">
    <property type="component" value="Chromosome"/>
</dbReference>
<keyword evidence="11" id="KW-1185">Reference proteome</keyword>
<dbReference type="InterPro" id="IPR046342">
    <property type="entry name" value="CBS_dom_sf"/>
</dbReference>
<feature type="transmembrane region" description="Helical" evidence="7">
    <location>
        <begin position="188"/>
        <end position="208"/>
    </location>
</feature>
<dbReference type="InterPro" id="IPR000644">
    <property type="entry name" value="CBS_dom"/>
</dbReference>
<evidence type="ECO:0000259" key="9">
    <source>
        <dbReference type="PROSITE" id="PS51371"/>
    </source>
</evidence>
<evidence type="ECO:0000259" key="8">
    <source>
        <dbReference type="PROSITE" id="PS50850"/>
    </source>
</evidence>
<dbReference type="KEGG" id="ccjz:ccrud_12075"/>
<dbReference type="Gene3D" id="1.20.1720.10">
    <property type="entry name" value="Multidrug resistance protein D"/>
    <property type="match status" value="1"/>
</dbReference>
<dbReference type="InterPro" id="IPR011701">
    <property type="entry name" value="MFS"/>
</dbReference>
<protein>
    <submittedName>
        <fullName evidence="10">Multidrug MFS transporter</fullName>
    </submittedName>
</protein>
<dbReference type="AlphaFoldDB" id="A0A172QXN0"/>
<feature type="transmembrane region" description="Helical" evidence="7">
    <location>
        <begin position="289"/>
        <end position="310"/>
    </location>
</feature>
<evidence type="ECO:0000256" key="7">
    <source>
        <dbReference type="SAM" id="Phobius"/>
    </source>
</evidence>
<feature type="transmembrane region" description="Helical" evidence="7">
    <location>
        <begin position="66"/>
        <end position="90"/>
    </location>
</feature>
<evidence type="ECO:0000313" key="11">
    <source>
        <dbReference type="Proteomes" id="UP000076929"/>
    </source>
</evidence>
<reference evidence="10 11" key="1">
    <citation type="submission" date="2016-05" db="EMBL/GenBank/DDBJ databases">
        <title>Complete genome sequence of Corynebacterium crudilactis, a new Corynebacterium species isolated from raw cow's milk.</title>
        <authorList>
            <person name="Christian R."/>
            <person name="Zimmermann J."/>
            <person name="Lipski A."/>
            <person name="Kalinowski J."/>
        </authorList>
    </citation>
    <scope>NUCLEOTIDE SEQUENCE [LARGE SCALE GENOMIC DNA]</scope>
    <source>
        <strain evidence="10 11">JZ16</strain>
    </source>
</reference>
<evidence type="ECO:0000256" key="3">
    <source>
        <dbReference type="ARBA" id="ARBA00022692"/>
    </source>
</evidence>
<dbReference type="SUPFAM" id="SSF54631">
    <property type="entry name" value="CBS-domain pair"/>
    <property type="match status" value="1"/>
</dbReference>
<evidence type="ECO:0000256" key="2">
    <source>
        <dbReference type="ARBA" id="ARBA00022448"/>
    </source>
</evidence>
<feature type="transmembrane region" description="Helical" evidence="7">
    <location>
        <begin position="317"/>
        <end position="336"/>
    </location>
</feature>
<evidence type="ECO:0000313" key="10">
    <source>
        <dbReference type="EMBL" id="ANE05406.1"/>
    </source>
</evidence>
<feature type="transmembrane region" description="Helical" evidence="7">
    <location>
        <begin position="38"/>
        <end position="59"/>
    </location>
</feature>
<keyword evidence="6" id="KW-0129">CBS domain</keyword>
<feature type="domain" description="CBS" evidence="9">
    <location>
        <begin position="548"/>
        <end position="607"/>
    </location>
</feature>
<dbReference type="Gene3D" id="3.10.580.10">
    <property type="entry name" value="CBS-domain"/>
    <property type="match status" value="1"/>
</dbReference>
<dbReference type="OrthoDB" id="9812221at2"/>
<evidence type="ECO:0000256" key="4">
    <source>
        <dbReference type="ARBA" id="ARBA00022989"/>
    </source>
</evidence>
<feature type="transmembrane region" description="Helical" evidence="7">
    <location>
        <begin position="342"/>
        <end position="360"/>
    </location>
</feature>
<name>A0A172QXN0_9CORY</name>
<dbReference type="PROSITE" id="PS51371">
    <property type="entry name" value="CBS"/>
    <property type="match status" value="2"/>
</dbReference>
<keyword evidence="5 7" id="KW-0472">Membrane</keyword>
<dbReference type="PANTHER" id="PTHR42718:SF9">
    <property type="entry name" value="MAJOR FACILITATOR SUPERFAMILY MULTIDRUG TRANSPORTER MFSC"/>
    <property type="match status" value="1"/>
</dbReference>
<dbReference type="Gene3D" id="1.20.1250.20">
    <property type="entry name" value="MFS general substrate transporter like domains"/>
    <property type="match status" value="1"/>
</dbReference>
<gene>
    <name evidence="10" type="ORF">ccrud_12075</name>
</gene>
<dbReference type="PANTHER" id="PTHR42718">
    <property type="entry name" value="MAJOR FACILITATOR SUPERFAMILY MULTIDRUG TRANSPORTER MFSC"/>
    <property type="match status" value="1"/>
</dbReference>
<dbReference type="SMART" id="SM00116">
    <property type="entry name" value="CBS"/>
    <property type="match status" value="2"/>
</dbReference>
<accession>A0A172QXN0</accession>
<organism evidence="10 11">
    <name type="scientific">Corynebacterium crudilactis</name>
    <dbReference type="NCBI Taxonomy" id="1652495"/>
    <lineage>
        <taxon>Bacteria</taxon>
        <taxon>Bacillati</taxon>
        <taxon>Actinomycetota</taxon>
        <taxon>Actinomycetes</taxon>
        <taxon>Mycobacteriales</taxon>
        <taxon>Corynebacteriaceae</taxon>
        <taxon>Corynebacterium</taxon>
    </lineage>
</organism>
<comment type="subcellular location">
    <subcellularLocation>
        <location evidence="1">Cell membrane</location>
        <topology evidence="1">Multi-pass membrane protein</topology>
    </subcellularLocation>
</comment>
<keyword evidence="3 7" id="KW-0812">Transmembrane</keyword>
<dbReference type="EMBL" id="CP015622">
    <property type="protein sequence ID" value="ANE05406.1"/>
    <property type="molecule type" value="Genomic_DNA"/>
</dbReference>
<dbReference type="InterPro" id="IPR020846">
    <property type="entry name" value="MFS_dom"/>
</dbReference>
<feature type="transmembrane region" description="Helical" evidence="7">
    <location>
        <begin position="128"/>
        <end position="150"/>
    </location>
</feature>
<feature type="transmembrane region" description="Helical" evidence="7">
    <location>
        <begin position="96"/>
        <end position="116"/>
    </location>
</feature>
<feature type="transmembrane region" description="Helical" evidence="7">
    <location>
        <begin position="380"/>
        <end position="402"/>
    </location>
</feature>
<evidence type="ECO:0000256" key="6">
    <source>
        <dbReference type="PROSITE-ProRule" id="PRU00703"/>
    </source>
</evidence>
<keyword evidence="2" id="KW-0813">Transport</keyword>
<dbReference type="GO" id="GO:0022857">
    <property type="term" value="F:transmembrane transporter activity"/>
    <property type="evidence" value="ECO:0007669"/>
    <property type="project" value="InterPro"/>
</dbReference>
<feature type="transmembrane region" description="Helical" evidence="7">
    <location>
        <begin position="156"/>
        <end position="181"/>
    </location>
</feature>
<proteinExistence type="predicted"/>
<feature type="transmembrane region" description="Helical" evidence="7">
    <location>
        <begin position="422"/>
        <end position="441"/>
    </location>
</feature>
<feature type="domain" description="Major facilitator superfamily (MFS) profile" evidence="8">
    <location>
        <begin position="1"/>
        <end position="445"/>
    </location>
</feature>
<dbReference type="Pfam" id="PF07690">
    <property type="entry name" value="MFS_1"/>
    <property type="match status" value="1"/>
</dbReference>
<dbReference type="STRING" id="1652495.ccrud_12075"/>
<dbReference type="PROSITE" id="PS50850">
    <property type="entry name" value="MFS"/>
    <property type="match status" value="1"/>
</dbReference>
<keyword evidence="4 7" id="KW-1133">Transmembrane helix</keyword>
<dbReference type="GO" id="GO:0005886">
    <property type="term" value="C:plasma membrane"/>
    <property type="evidence" value="ECO:0007669"/>
    <property type="project" value="UniProtKB-SubCell"/>
</dbReference>
<feature type="transmembrane region" description="Helical" evidence="7">
    <location>
        <begin position="214"/>
        <end position="232"/>
    </location>
</feature>
<evidence type="ECO:0000256" key="1">
    <source>
        <dbReference type="ARBA" id="ARBA00004651"/>
    </source>
</evidence>
<sequence>MIAVAAAAAFLATFNETFLNVAFTPIMQDFNVDVNTVQWLTTGYLLVAAVFVPVSNILYHRFPTRPLFVAVVALMLLGSIVGALAPSFGVLLFARLFQAIGTGLLTPIGMNITLAVSPREKLGLNMGIMAAMTTLGPSLAIVLSGVLLTIAPWTTLLWVFGGLSLLVLLAGGFALQTVAALRRPVLDIISFLLVAIGLVGILYGVSAAFGGDTLYAGISVVIGIAALWIFAIRQQRIEHPLLNLSPFSNKSFVLGVLMTMLGLLFVFAMNVVIPLFLQSGHQMDPLGASLTLAPGILLTVIMGPIAGRLFDRHGGRWSIPLGFLIMAVFVTFVGIAAGYSSILLFGVLYIPAVLATALVIGPSQTFALSQLDRETSSHGVTIVSTGFQIAGCVGTSLGAGIYGAVSAGNTDFDSLLSGFHSAVALVVITSLIGIFLAFLAYRSAKTTPVKSTGNNSLESIMKTDVYTLSSDDSVLDALKTFTERSISGAPILHSDGSLAGFLSDGDVMRYLSATYPSSASIYSYAIGGNDDLDKAMSELAELNVMRLATHDVLTIDVESSIADAIAALSDAHIKKVPVLRGKNGPVVGIVNRSAINRLAIGNYLKATA</sequence>
<dbReference type="SUPFAM" id="SSF103473">
    <property type="entry name" value="MFS general substrate transporter"/>
    <property type="match status" value="1"/>
</dbReference>
<evidence type="ECO:0000256" key="5">
    <source>
        <dbReference type="ARBA" id="ARBA00023136"/>
    </source>
</evidence>
<dbReference type="InterPro" id="IPR036259">
    <property type="entry name" value="MFS_trans_sf"/>
</dbReference>
<feature type="domain" description="CBS" evidence="9">
    <location>
        <begin position="461"/>
        <end position="520"/>
    </location>
</feature>
<feature type="transmembrane region" description="Helical" evidence="7">
    <location>
        <begin position="252"/>
        <end position="277"/>
    </location>
</feature>
<dbReference type="Pfam" id="PF00571">
    <property type="entry name" value="CBS"/>
    <property type="match status" value="2"/>
</dbReference>